<dbReference type="PANTHER" id="PTHR46169">
    <property type="entry name" value="DNA REPLICATION-RELATED ELEMENT FACTOR, ISOFORM A"/>
    <property type="match status" value="1"/>
</dbReference>
<sequence>MKNIPVFLAGSLQSFSIAEDEGFKKLISDIEPTHCLPKRFTGRHTADNISAQYEEFVNEFNIADKMTHVVSDNASNMVKAFKLPDYNANSHSDSDDTSDTDVSSDTVGRRVMSSDVIAHLPQHDGCFAHTVQLVVKDGMKAAGTLRSVIGKASNIVYHARKSTISTELLEGHRKLQAANVTKWNSEITMIRSVLRIPQETLDQLDTTHKLTHHDRILLGELCEILAPFEAATDFTQGDKVVTVEHRLAACEEQTSFQLAATLDPRFKLAWCKDTCEAQKQRTALLAAANLLATPLVTSTQTQLGSSASPPAKRCKLFGFVGAQEATPPGSSSTTEEISIYFAESCLHEKADPVAYWHSRSTNLPILAILAKLSLKYLAIPATSAPVERLFSVVGKVFRADRCRLNDAKFEAFMFIKCKKFHLTDLANRNMTNDDSQLTYKAWML</sequence>
<dbReference type="InterPro" id="IPR008906">
    <property type="entry name" value="HATC_C_dom"/>
</dbReference>
<dbReference type="Pfam" id="PF05699">
    <property type="entry name" value="Dimer_Tnp_hAT"/>
    <property type="match status" value="1"/>
</dbReference>
<keyword evidence="3" id="KW-1185">Reference proteome</keyword>
<evidence type="ECO:0000313" key="3">
    <source>
        <dbReference type="Proteomes" id="UP001209878"/>
    </source>
</evidence>
<gene>
    <name evidence="2" type="ORF">NP493_28g06004</name>
</gene>
<dbReference type="InterPro" id="IPR012337">
    <property type="entry name" value="RNaseH-like_sf"/>
</dbReference>
<accession>A0AAD9PDF9</accession>
<comment type="caution">
    <text evidence="2">The sequence shown here is derived from an EMBL/GenBank/DDBJ whole genome shotgun (WGS) entry which is preliminary data.</text>
</comment>
<dbReference type="GO" id="GO:0046983">
    <property type="term" value="F:protein dimerization activity"/>
    <property type="evidence" value="ECO:0007669"/>
    <property type="project" value="InterPro"/>
</dbReference>
<organism evidence="2 3">
    <name type="scientific">Ridgeia piscesae</name>
    <name type="common">Tubeworm</name>
    <dbReference type="NCBI Taxonomy" id="27915"/>
    <lineage>
        <taxon>Eukaryota</taxon>
        <taxon>Metazoa</taxon>
        <taxon>Spiralia</taxon>
        <taxon>Lophotrochozoa</taxon>
        <taxon>Annelida</taxon>
        <taxon>Polychaeta</taxon>
        <taxon>Sedentaria</taxon>
        <taxon>Canalipalpata</taxon>
        <taxon>Sabellida</taxon>
        <taxon>Siboglinidae</taxon>
        <taxon>Ridgeia</taxon>
    </lineage>
</organism>
<dbReference type="PANTHER" id="PTHR46169:SF29">
    <property type="entry name" value="DNA REPLICATION-RELATED ELEMENT FACTOR, ISOFORM A"/>
    <property type="match status" value="1"/>
</dbReference>
<protein>
    <recommendedName>
        <fullName evidence="1">HAT C-terminal dimerisation domain-containing protein</fullName>
    </recommendedName>
</protein>
<feature type="domain" description="HAT C-terminal dimerisation" evidence="1">
    <location>
        <begin position="336"/>
        <end position="416"/>
    </location>
</feature>
<dbReference type="EMBL" id="JAODUO010000028">
    <property type="protein sequence ID" value="KAK2192542.1"/>
    <property type="molecule type" value="Genomic_DNA"/>
</dbReference>
<dbReference type="AlphaFoldDB" id="A0AAD9PDF9"/>
<dbReference type="GO" id="GO:0006357">
    <property type="term" value="P:regulation of transcription by RNA polymerase II"/>
    <property type="evidence" value="ECO:0007669"/>
    <property type="project" value="TreeGrafter"/>
</dbReference>
<reference evidence="2" key="1">
    <citation type="journal article" date="2023" name="Mol. Biol. Evol.">
        <title>Third-Generation Sequencing Reveals the Adaptive Role of the Epigenome in Three Deep-Sea Polychaetes.</title>
        <authorList>
            <person name="Perez M."/>
            <person name="Aroh O."/>
            <person name="Sun Y."/>
            <person name="Lan Y."/>
            <person name="Juniper S.K."/>
            <person name="Young C.R."/>
            <person name="Angers B."/>
            <person name="Qian P.Y."/>
        </authorList>
    </citation>
    <scope>NUCLEOTIDE SEQUENCE</scope>
    <source>
        <strain evidence="2">R07B-5</strain>
    </source>
</reference>
<dbReference type="Proteomes" id="UP001209878">
    <property type="component" value="Unassembled WGS sequence"/>
</dbReference>
<proteinExistence type="predicted"/>
<name>A0AAD9PDF9_RIDPI</name>
<dbReference type="GO" id="GO:0005634">
    <property type="term" value="C:nucleus"/>
    <property type="evidence" value="ECO:0007669"/>
    <property type="project" value="TreeGrafter"/>
</dbReference>
<dbReference type="SUPFAM" id="SSF53098">
    <property type="entry name" value="Ribonuclease H-like"/>
    <property type="match status" value="1"/>
</dbReference>
<evidence type="ECO:0000313" key="2">
    <source>
        <dbReference type="EMBL" id="KAK2192542.1"/>
    </source>
</evidence>
<evidence type="ECO:0000259" key="1">
    <source>
        <dbReference type="Pfam" id="PF05699"/>
    </source>
</evidence>
<dbReference type="InterPro" id="IPR052717">
    <property type="entry name" value="Vacuolar_transposase_reg"/>
</dbReference>